<dbReference type="Proteomes" id="UP001152321">
    <property type="component" value="Unassembled WGS sequence"/>
</dbReference>
<feature type="domain" description="Ancillary SecYEG translocon subunit/Cell division coordinator CpoB TPR" evidence="2">
    <location>
        <begin position="26"/>
        <end position="165"/>
    </location>
</feature>
<dbReference type="Gene3D" id="1.25.40.10">
    <property type="entry name" value="Tetratricopeptide repeat domain"/>
    <property type="match status" value="2"/>
</dbReference>
<dbReference type="InterPro" id="IPR011990">
    <property type="entry name" value="TPR-like_helical_dom_sf"/>
</dbReference>
<proteinExistence type="predicted"/>
<keyword evidence="4" id="KW-1185">Reference proteome</keyword>
<organism evidence="3 4">
    <name type="scientific">Bdellovibrio svalbardensis</name>
    <dbReference type="NCBI Taxonomy" id="2972972"/>
    <lineage>
        <taxon>Bacteria</taxon>
        <taxon>Pseudomonadati</taxon>
        <taxon>Bdellovibrionota</taxon>
        <taxon>Bdellovibrionia</taxon>
        <taxon>Bdellovibrionales</taxon>
        <taxon>Pseudobdellovibrionaceae</taxon>
        <taxon>Bdellovibrio</taxon>
    </lineage>
</organism>
<dbReference type="RefSeq" id="WP_277578060.1">
    <property type="nucleotide sequence ID" value="NZ_JANRMI010000002.1"/>
</dbReference>
<keyword evidence="1" id="KW-1133">Transmembrane helix</keyword>
<comment type="caution">
    <text evidence="3">The sequence shown here is derived from an EMBL/GenBank/DDBJ whole genome shotgun (WGS) entry which is preliminary data.</text>
</comment>
<accession>A0ABT6DID3</accession>
<evidence type="ECO:0000256" key="1">
    <source>
        <dbReference type="SAM" id="Phobius"/>
    </source>
</evidence>
<feature type="transmembrane region" description="Helical" evidence="1">
    <location>
        <begin position="33"/>
        <end position="55"/>
    </location>
</feature>
<gene>
    <name evidence="3" type="ORF">NWE73_09420</name>
</gene>
<protein>
    <recommendedName>
        <fullName evidence="2">Ancillary SecYEG translocon subunit/Cell division coordinator CpoB TPR domain-containing protein</fullName>
    </recommendedName>
</protein>
<dbReference type="Pfam" id="PF09976">
    <property type="entry name" value="TPR_21"/>
    <property type="match status" value="1"/>
</dbReference>
<reference evidence="3" key="1">
    <citation type="submission" date="2022-08" db="EMBL/GenBank/DDBJ databases">
        <title>Novel Bdellovibrio Species Isolated from Svalbard: Designation Bdellovibrio svalbardensis.</title>
        <authorList>
            <person name="Mitchell R.J."/>
            <person name="Choi S.Y."/>
        </authorList>
    </citation>
    <scope>NUCLEOTIDE SEQUENCE</scope>
    <source>
        <strain evidence="3">PAP01</strain>
    </source>
</reference>
<evidence type="ECO:0000313" key="3">
    <source>
        <dbReference type="EMBL" id="MDG0816582.1"/>
    </source>
</evidence>
<dbReference type="InterPro" id="IPR018704">
    <property type="entry name" value="SecYEG/CpoB_TPR"/>
</dbReference>
<name>A0ABT6DID3_9BACT</name>
<dbReference type="Pfam" id="PF13174">
    <property type="entry name" value="TPR_6"/>
    <property type="match status" value="1"/>
</dbReference>
<dbReference type="SUPFAM" id="SSF48452">
    <property type="entry name" value="TPR-like"/>
    <property type="match status" value="1"/>
</dbReference>
<keyword evidence="1" id="KW-0472">Membrane</keyword>
<evidence type="ECO:0000313" key="4">
    <source>
        <dbReference type="Proteomes" id="UP001152321"/>
    </source>
</evidence>
<dbReference type="InterPro" id="IPR019734">
    <property type="entry name" value="TPR_rpt"/>
</dbReference>
<evidence type="ECO:0000259" key="2">
    <source>
        <dbReference type="Pfam" id="PF09976"/>
    </source>
</evidence>
<sequence length="269" mass="29562">MSTKISKDALKSPDQVTKTLREGFVWTTTHSKIVITVVAAFIVVGTGISIAGYLSDKKETATQEKYFAVEKVYNEKRRGFEEAARAEVMAGQAKDKKTAPAFDPAKKASGDLQKDYGTVIPGFEALINEAPSTTAARMAALNLSNIYMEYKKTDEALATLQKVEKALNKSEATSALVYMQMGNAFADKNDCKSAVDTWQKITAAKNFQFAHDEAKLRMGLCYESLNDAAKAEQLYTEVAKKENAEQPTDVAAVREASKYLRLLKAKKSL</sequence>
<keyword evidence="1" id="KW-0812">Transmembrane</keyword>
<dbReference type="EMBL" id="JANRMI010000002">
    <property type="protein sequence ID" value="MDG0816582.1"/>
    <property type="molecule type" value="Genomic_DNA"/>
</dbReference>